<dbReference type="EMBL" id="LAZR01000125">
    <property type="protein sequence ID" value="KKN88789.1"/>
    <property type="molecule type" value="Genomic_DNA"/>
</dbReference>
<name>A0A0F9UAZ3_9ZZZZ</name>
<proteinExistence type="predicted"/>
<protein>
    <submittedName>
        <fullName evidence="1">Uncharacterized protein</fullName>
    </submittedName>
</protein>
<comment type="caution">
    <text evidence="1">The sequence shown here is derived from an EMBL/GenBank/DDBJ whole genome shotgun (WGS) entry which is preliminary data.</text>
</comment>
<reference evidence="1" key="1">
    <citation type="journal article" date="2015" name="Nature">
        <title>Complex archaea that bridge the gap between prokaryotes and eukaryotes.</title>
        <authorList>
            <person name="Spang A."/>
            <person name="Saw J.H."/>
            <person name="Jorgensen S.L."/>
            <person name="Zaremba-Niedzwiedzka K."/>
            <person name="Martijn J."/>
            <person name="Lind A.E."/>
            <person name="van Eijk R."/>
            <person name="Schleper C."/>
            <person name="Guy L."/>
            <person name="Ettema T.J."/>
        </authorList>
    </citation>
    <scope>NUCLEOTIDE SEQUENCE</scope>
</reference>
<accession>A0A0F9UAZ3</accession>
<organism evidence="1">
    <name type="scientific">marine sediment metagenome</name>
    <dbReference type="NCBI Taxonomy" id="412755"/>
    <lineage>
        <taxon>unclassified sequences</taxon>
        <taxon>metagenomes</taxon>
        <taxon>ecological metagenomes</taxon>
    </lineage>
</organism>
<sequence length="86" mass="10155">MGRVRVPSLCFSIETLQSEVDTFRKFTSDLAWMTKENRKRRAAITEGLTFVMLNLSEEVDQEVAWDLYHEAMDEYHEKCDKMALVY</sequence>
<gene>
    <name evidence="1" type="ORF">LCGC14_0243960</name>
</gene>
<evidence type="ECO:0000313" key="1">
    <source>
        <dbReference type="EMBL" id="KKN88789.1"/>
    </source>
</evidence>
<dbReference type="AlphaFoldDB" id="A0A0F9UAZ3"/>